<dbReference type="PIRSF" id="PIRSF001338">
    <property type="entry name" value="AIR_carboxylase"/>
    <property type="match status" value="1"/>
</dbReference>
<organism evidence="7 8">
    <name type="scientific">Oligosphaera ethanolica</name>
    <dbReference type="NCBI Taxonomy" id="760260"/>
    <lineage>
        <taxon>Bacteria</taxon>
        <taxon>Pseudomonadati</taxon>
        <taxon>Lentisphaerota</taxon>
        <taxon>Oligosphaeria</taxon>
        <taxon>Oligosphaerales</taxon>
        <taxon>Oligosphaeraceae</taxon>
        <taxon>Oligosphaera</taxon>
    </lineage>
</organism>
<dbReference type="NCBIfam" id="TIGR01162">
    <property type="entry name" value="purE"/>
    <property type="match status" value="1"/>
</dbReference>
<evidence type="ECO:0000256" key="1">
    <source>
        <dbReference type="ARBA" id="ARBA00022755"/>
    </source>
</evidence>
<dbReference type="RefSeq" id="WP_307259277.1">
    <property type="nucleotide sequence ID" value="NZ_JAUSVL010000001.1"/>
</dbReference>
<evidence type="ECO:0000313" key="7">
    <source>
        <dbReference type="EMBL" id="MDQ0288096.1"/>
    </source>
</evidence>
<dbReference type="InterPro" id="IPR033747">
    <property type="entry name" value="PurE_ClassI"/>
</dbReference>
<evidence type="ECO:0000256" key="5">
    <source>
        <dbReference type="PIRSR" id="PIRSR001338-1"/>
    </source>
</evidence>
<dbReference type="AlphaFoldDB" id="A0AAE3VDC1"/>
<dbReference type="GO" id="GO:0006189">
    <property type="term" value="P:'de novo' IMP biosynthetic process"/>
    <property type="evidence" value="ECO:0007669"/>
    <property type="project" value="UniProtKB-UniRule"/>
</dbReference>
<keyword evidence="2 3" id="KW-0413">Isomerase</keyword>
<evidence type="ECO:0000259" key="6">
    <source>
        <dbReference type="SMART" id="SM01001"/>
    </source>
</evidence>
<dbReference type="GO" id="GO:0034023">
    <property type="term" value="F:5-(carboxyamino)imidazole ribonucleotide mutase activity"/>
    <property type="evidence" value="ECO:0007669"/>
    <property type="project" value="UniProtKB-UniRule"/>
</dbReference>
<dbReference type="EC" id="5.4.99.18" evidence="3 4"/>
<name>A0AAE3VDC1_9BACT</name>
<comment type="pathway">
    <text evidence="3 4">Purine metabolism; IMP biosynthesis via de novo pathway; 5-amino-1-(5-phospho-D-ribosyl)imidazole-4-carboxylate from 5-amino-1-(5-phospho-D-ribosyl)imidazole (N5-CAIR route): step 2/2.</text>
</comment>
<dbReference type="SUPFAM" id="SSF52255">
    <property type="entry name" value="N5-CAIR mutase (phosphoribosylaminoimidazole carboxylase, PurE)"/>
    <property type="match status" value="1"/>
</dbReference>
<comment type="function">
    <text evidence="3 4">Catalyzes the conversion of N5-carboxyaminoimidazole ribonucleotide (N5-CAIR) to 4-carboxy-5-aminoimidazole ribonucleotide (CAIR).</text>
</comment>
<dbReference type="Pfam" id="PF00731">
    <property type="entry name" value="AIRC"/>
    <property type="match status" value="1"/>
</dbReference>
<evidence type="ECO:0000256" key="3">
    <source>
        <dbReference type="HAMAP-Rule" id="MF_01929"/>
    </source>
</evidence>
<keyword evidence="8" id="KW-1185">Reference proteome</keyword>
<dbReference type="PANTHER" id="PTHR23046:SF2">
    <property type="entry name" value="PHOSPHORIBOSYLAMINOIMIDAZOLE CARBOXYLASE"/>
    <property type="match status" value="1"/>
</dbReference>
<feature type="binding site" evidence="3 5">
    <location>
        <position position="14"/>
    </location>
    <ligand>
        <name>substrate</name>
    </ligand>
</feature>
<comment type="similarity">
    <text evidence="3">Belongs to the AIR carboxylase family. Class I subfamily.</text>
</comment>
<evidence type="ECO:0000256" key="4">
    <source>
        <dbReference type="PIRNR" id="PIRNR001338"/>
    </source>
</evidence>
<comment type="caution">
    <text evidence="7">The sequence shown here is derived from an EMBL/GenBank/DDBJ whole genome shotgun (WGS) entry which is preliminary data.</text>
</comment>
<keyword evidence="1 3" id="KW-0658">Purine biosynthesis</keyword>
<protein>
    <recommendedName>
        <fullName evidence="3 4">N5-carboxyaminoimidazole ribonucleotide mutase</fullName>
        <shortName evidence="3 4">N5-CAIR mutase</shortName>
        <ecNumber evidence="3 4">5.4.99.18</ecNumber>
    </recommendedName>
    <alternativeName>
        <fullName evidence="3">5-(carboxyamino)imidazole ribonucleotide mutase</fullName>
    </alternativeName>
</protein>
<dbReference type="Proteomes" id="UP001238163">
    <property type="component" value="Unassembled WGS sequence"/>
</dbReference>
<dbReference type="InterPro" id="IPR000031">
    <property type="entry name" value="PurE_dom"/>
</dbReference>
<feature type="domain" description="PurE" evidence="6">
    <location>
        <begin position="3"/>
        <end position="154"/>
    </location>
</feature>
<evidence type="ECO:0000256" key="2">
    <source>
        <dbReference type="ARBA" id="ARBA00023235"/>
    </source>
</evidence>
<feature type="binding site" evidence="3 5">
    <location>
        <position position="41"/>
    </location>
    <ligand>
        <name>substrate</name>
    </ligand>
</feature>
<dbReference type="Gene3D" id="3.40.50.1970">
    <property type="match status" value="1"/>
</dbReference>
<sequence>MTALVAVLMGSASDLPKIQPCIDTLKSLAIPVEVRIMSAHRTPDVVAAFASNAEKNGMEVIIAAAGGAAHLAGVVAAHTILPVIGIPVEGGALNGLDSLLSTVQMPGGIPVATVGIGSGGAMNAALLAAQIIARKDPAVRERFSADRAKRREKVIAADKEFTL</sequence>
<accession>A0AAE3VDC1</accession>
<dbReference type="InterPro" id="IPR024694">
    <property type="entry name" value="PurE_prokaryotes"/>
</dbReference>
<dbReference type="HAMAP" id="MF_01929">
    <property type="entry name" value="PurE_classI"/>
    <property type="match status" value="1"/>
</dbReference>
<feature type="binding site" evidence="3 5">
    <location>
        <position position="11"/>
    </location>
    <ligand>
        <name>substrate</name>
    </ligand>
</feature>
<dbReference type="SMART" id="SM01001">
    <property type="entry name" value="AIRC"/>
    <property type="match status" value="1"/>
</dbReference>
<evidence type="ECO:0000313" key="8">
    <source>
        <dbReference type="Proteomes" id="UP001238163"/>
    </source>
</evidence>
<proteinExistence type="inferred from homology"/>
<gene>
    <name evidence="3" type="primary">purE</name>
    <name evidence="7" type="ORF">J3R75_000203</name>
</gene>
<comment type="catalytic activity">
    <reaction evidence="3 4">
        <text>5-carboxyamino-1-(5-phospho-D-ribosyl)imidazole + H(+) = 5-amino-1-(5-phospho-D-ribosyl)imidazole-4-carboxylate</text>
        <dbReference type="Rhea" id="RHEA:13193"/>
        <dbReference type="ChEBI" id="CHEBI:15378"/>
        <dbReference type="ChEBI" id="CHEBI:58730"/>
        <dbReference type="ChEBI" id="CHEBI:77657"/>
        <dbReference type="EC" id="5.4.99.18"/>
    </reaction>
</comment>
<dbReference type="PANTHER" id="PTHR23046">
    <property type="entry name" value="PHOSPHORIBOSYLAMINOIMIDAZOLE CARBOXYLASE CATALYTIC SUBUNIT"/>
    <property type="match status" value="1"/>
</dbReference>
<reference evidence="7" key="1">
    <citation type="submission" date="2023-07" db="EMBL/GenBank/DDBJ databases">
        <title>Genomic Encyclopedia of Type Strains, Phase IV (KMG-IV): sequencing the most valuable type-strain genomes for metagenomic binning, comparative biology and taxonomic classification.</title>
        <authorList>
            <person name="Goeker M."/>
        </authorList>
    </citation>
    <scope>NUCLEOTIDE SEQUENCE</scope>
    <source>
        <strain evidence="7">DSM 24202</strain>
    </source>
</reference>
<dbReference type="EMBL" id="JAUSVL010000001">
    <property type="protein sequence ID" value="MDQ0288096.1"/>
    <property type="molecule type" value="Genomic_DNA"/>
</dbReference>